<evidence type="ECO:0000256" key="6">
    <source>
        <dbReference type="SAM" id="Phobius"/>
    </source>
</evidence>
<dbReference type="AlphaFoldDB" id="A0AAD2FMG7"/>
<gene>
    <name evidence="7" type="ORF">CYCCA115_LOCUS9920</name>
</gene>
<dbReference type="Proteomes" id="UP001295423">
    <property type="component" value="Unassembled WGS sequence"/>
</dbReference>
<evidence type="ECO:0000256" key="5">
    <source>
        <dbReference type="SAM" id="MobiDB-lite"/>
    </source>
</evidence>
<evidence type="ECO:0000256" key="2">
    <source>
        <dbReference type="ARBA" id="ARBA00022692"/>
    </source>
</evidence>
<dbReference type="GO" id="GO:0007189">
    <property type="term" value="P:adenylate cyclase-activating G protein-coupled receptor signaling pathway"/>
    <property type="evidence" value="ECO:0007669"/>
    <property type="project" value="TreeGrafter"/>
</dbReference>
<keyword evidence="2 6" id="KW-0812">Transmembrane</keyword>
<feature type="transmembrane region" description="Helical" evidence="6">
    <location>
        <begin position="158"/>
        <end position="177"/>
    </location>
</feature>
<protein>
    <recommendedName>
        <fullName evidence="9">G-protein coupled receptors family 2 profile 2 domain-containing protein</fullName>
    </recommendedName>
</protein>
<feature type="region of interest" description="Disordered" evidence="5">
    <location>
        <begin position="592"/>
        <end position="645"/>
    </location>
</feature>
<evidence type="ECO:0000256" key="1">
    <source>
        <dbReference type="ARBA" id="ARBA00004141"/>
    </source>
</evidence>
<name>A0AAD2FMG7_9STRA</name>
<organism evidence="7 8">
    <name type="scientific">Cylindrotheca closterium</name>
    <dbReference type="NCBI Taxonomy" id="2856"/>
    <lineage>
        <taxon>Eukaryota</taxon>
        <taxon>Sar</taxon>
        <taxon>Stramenopiles</taxon>
        <taxon>Ochrophyta</taxon>
        <taxon>Bacillariophyta</taxon>
        <taxon>Bacillariophyceae</taxon>
        <taxon>Bacillariophycidae</taxon>
        <taxon>Bacillariales</taxon>
        <taxon>Bacillariaceae</taxon>
        <taxon>Cylindrotheca</taxon>
    </lineage>
</organism>
<dbReference type="Gene3D" id="1.20.1070.10">
    <property type="entry name" value="Rhodopsin 7-helix transmembrane proteins"/>
    <property type="match status" value="1"/>
</dbReference>
<feature type="transmembrane region" description="Helical" evidence="6">
    <location>
        <begin position="71"/>
        <end position="96"/>
    </location>
</feature>
<comment type="subcellular location">
    <subcellularLocation>
        <location evidence="1">Membrane</location>
        <topology evidence="1">Multi-pass membrane protein</topology>
    </subcellularLocation>
</comment>
<feature type="transmembrane region" description="Helical" evidence="6">
    <location>
        <begin position="35"/>
        <end position="59"/>
    </location>
</feature>
<feature type="transmembrane region" description="Helical" evidence="6">
    <location>
        <begin position="361"/>
        <end position="381"/>
    </location>
</feature>
<feature type="transmembrane region" description="Helical" evidence="6">
    <location>
        <begin position="197"/>
        <end position="227"/>
    </location>
</feature>
<dbReference type="PANTHER" id="PTHR23112:SF0">
    <property type="entry name" value="TRANSMEMBRANE PROTEIN 116"/>
    <property type="match status" value="1"/>
</dbReference>
<dbReference type="EMBL" id="CAKOGP040001502">
    <property type="protein sequence ID" value="CAJ1945776.1"/>
    <property type="molecule type" value="Genomic_DNA"/>
</dbReference>
<feature type="transmembrane region" description="Helical" evidence="6">
    <location>
        <begin position="128"/>
        <end position="146"/>
    </location>
</feature>
<keyword evidence="8" id="KW-1185">Reference proteome</keyword>
<keyword evidence="4 6" id="KW-0472">Membrane</keyword>
<evidence type="ECO:0000256" key="3">
    <source>
        <dbReference type="ARBA" id="ARBA00022989"/>
    </source>
</evidence>
<dbReference type="GO" id="GO:0005886">
    <property type="term" value="C:plasma membrane"/>
    <property type="evidence" value="ECO:0007669"/>
    <property type="project" value="TreeGrafter"/>
</dbReference>
<keyword evidence="3 6" id="KW-1133">Transmembrane helix</keyword>
<evidence type="ECO:0000256" key="4">
    <source>
        <dbReference type="ARBA" id="ARBA00023136"/>
    </source>
</evidence>
<evidence type="ECO:0008006" key="9">
    <source>
        <dbReference type="Google" id="ProtNLM"/>
    </source>
</evidence>
<dbReference type="SUPFAM" id="SSF81321">
    <property type="entry name" value="Family A G protein-coupled receptor-like"/>
    <property type="match status" value="1"/>
</dbReference>
<sequence>MTIDYKSNTTATDSHDAATETIRVSFQPSDFQEKLLGFLPIPSAILSVLGSSVIIYMIFKAKQQQQGKLTPYLRLLFAMSVYDIVYSLNSSVAAFLRPQDTSLRMLSVGNKTTCNVVGFLNQISHATMIYQGMLGFYFLLTVRYGISNSYIARRFEPWMHIISIGYPLVFGIALEILDGYGEVTMGIGCWIAATENFAIRIISWVSYAIPLILVMISLVLINTTILLHARRQRRLTPHSTKSFTLGTSTRIYSESIVEDDDRDDSSVSTQPEAKYVLTGAKKNCSKDVARNDMLDGSLRSATALMNNKDQARRIRLVSSQAILFVISFVVCNAWTGVCALLEDQRESVQDELAMLVRMYPIFVLQAIFSPLQGFFNMMVFIRPKYLKFRHLHKRESRQWVIRRAIFGEEVKPTTRPRGQSDPLQLVLDGNDSNQLPAKAAASDQVLSPSVARLPPDMVSDLTASQGDFDHVMQGMDDERWDDKTSMNKSRNAPLVSQRKRSSLLLQSALDIISENEESVFETLSEMLRSEDDDILFSPPRTLDRRWSSGSIQLVAASGADGDDDHERPRKKHELALAIPARLESSFDSSIEEIVSMAPASPDDEIENATSHHSPANNNSGGGESSPDLPIQVPQRRMSPPSIFNI</sequence>
<feature type="transmembrane region" description="Helical" evidence="6">
    <location>
        <begin position="321"/>
        <end position="341"/>
    </location>
</feature>
<feature type="compositionally biased region" description="Polar residues" evidence="5">
    <location>
        <begin position="607"/>
        <end position="618"/>
    </location>
</feature>
<dbReference type="GO" id="GO:0004930">
    <property type="term" value="F:G protein-coupled receptor activity"/>
    <property type="evidence" value="ECO:0007669"/>
    <property type="project" value="TreeGrafter"/>
</dbReference>
<dbReference type="PANTHER" id="PTHR23112">
    <property type="entry name" value="G PROTEIN-COUPLED RECEPTOR 157-RELATED"/>
    <property type="match status" value="1"/>
</dbReference>
<proteinExistence type="predicted"/>
<comment type="caution">
    <text evidence="7">The sequence shown here is derived from an EMBL/GenBank/DDBJ whole genome shotgun (WGS) entry which is preliminary data.</text>
</comment>
<accession>A0AAD2FMG7</accession>
<reference evidence="7" key="1">
    <citation type="submission" date="2023-08" db="EMBL/GenBank/DDBJ databases">
        <authorList>
            <person name="Audoor S."/>
            <person name="Bilcke G."/>
        </authorList>
    </citation>
    <scope>NUCLEOTIDE SEQUENCE</scope>
</reference>
<evidence type="ECO:0000313" key="8">
    <source>
        <dbReference type="Proteomes" id="UP001295423"/>
    </source>
</evidence>
<evidence type="ECO:0000313" key="7">
    <source>
        <dbReference type="EMBL" id="CAJ1945776.1"/>
    </source>
</evidence>